<evidence type="ECO:0000313" key="2">
    <source>
        <dbReference type="EMBL" id="WMB74203.1"/>
    </source>
</evidence>
<evidence type="ECO:0000256" key="1">
    <source>
        <dbReference type="SAM" id="SignalP"/>
    </source>
</evidence>
<proteinExistence type="predicted"/>
<dbReference type="AlphaFoldDB" id="A0AA50KFH7"/>
<dbReference type="RefSeq" id="WP_306684939.1">
    <property type="nucleotide sequence ID" value="NZ_CP132914.1"/>
</dbReference>
<feature type="signal peptide" evidence="1">
    <location>
        <begin position="1"/>
        <end position="19"/>
    </location>
</feature>
<keyword evidence="1" id="KW-0732">Signal</keyword>
<reference evidence="2" key="1">
    <citation type="submission" date="2023-08" db="EMBL/GenBank/DDBJ databases">
        <title>Complete genome sequence of Shewanella oncorhynchi Z-P2, a siderophore putrebactin-producing bacterium.</title>
        <authorList>
            <person name="Zhang Y."/>
        </authorList>
    </citation>
    <scope>NUCLEOTIDE SEQUENCE</scope>
    <source>
        <strain evidence="2">Z-P2</strain>
    </source>
</reference>
<dbReference type="KEGG" id="sog:RA178_06200"/>
<dbReference type="EMBL" id="CP132914">
    <property type="protein sequence ID" value="WMB74203.1"/>
    <property type="molecule type" value="Genomic_DNA"/>
</dbReference>
<accession>A0AA50KFH7</accession>
<name>A0AA50KFH7_9GAMM</name>
<dbReference type="Proteomes" id="UP001236800">
    <property type="component" value="Chromosome"/>
</dbReference>
<gene>
    <name evidence="2" type="ORF">RA178_06200</name>
</gene>
<feature type="chain" id="PRO_5041408727" evidence="1">
    <location>
        <begin position="20"/>
        <end position="75"/>
    </location>
</feature>
<protein>
    <submittedName>
        <fullName evidence="2">Uncharacterized protein</fullName>
    </submittedName>
</protein>
<sequence length="75" mass="8716">MNKYLLSVILFLMPFATLADELEAAHQKNIESLTALNNKVSERLVYLQKQYPKEYNKVIGQIEKESSNDTERKLN</sequence>
<organism evidence="2">
    <name type="scientific">Shewanella oncorhynchi</name>
    <dbReference type="NCBI Taxonomy" id="2726434"/>
    <lineage>
        <taxon>Bacteria</taxon>
        <taxon>Pseudomonadati</taxon>
        <taxon>Pseudomonadota</taxon>
        <taxon>Gammaproteobacteria</taxon>
        <taxon>Alteromonadales</taxon>
        <taxon>Shewanellaceae</taxon>
        <taxon>Shewanella</taxon>
    </lineage>
</organism>
<dbReference type="GeneID" id="301338758"/>